<dbReference type="Proteomes" id="UP000198988">
    <property type="component" value="Unassembled WGS sequence"/>
</dbReference>
<gene>
    <name evidence="1" type="ORF">BAZSYMA_ACONTIG168713_1</name>
</gene>
<name>A0A1H6M5V7_9GAMM</name>
<protein>
    <submittedName>
        <fullName evidence="1">Uncharacterized protein</fullName>
    </submittedName>
</protein>
<dbReference type="AlphaFoldDB" id="A0A1H6M5V7"/>
<evidence type="ECO:0000313" key="1">
    <source>
        <dbReference type="EMBL" id="SEH96751.1"/>
    </source>
</evidence>
<proteinExistence type="predicted"/>
<reference evidence="2" key="1">
    <citation type="submission" date="2016-06" db="EMBL/GenBank/DDBJ databases">
        <authorList>
            <person name="Petersen J."/>
            <person name="Sayavedra L."/>
        </authorList>
    </citation>
    <scope>NUCLEOTIDE SEQUENCE [LARGE SCALE GENOMIC DNA]</scope>
    <source>
        <strain evidence="2">BazSymA</strain>
    </source>
</reference>
<sequence length="35" mass="4003">MAERETFSSLFCKSISTKPLAFELTLSVFSKLFRS</sequence>
<evidence type="ECO:0000313" key="2">
    <source>
        <dbReference type="Proteomes" id="UP000198988"/>
    </source>
</evidence>
<accession>A0A1H6M5V7</accession>
<organism evidence="1 2">
    <name type="scientific">Bathymodiolus azoricus thioautotrophic gill symbiont</name>
    <dbReference type="NCBI Taxonomy" id="235205"/>
    <lineage>
        <taxon>Bacteria</taxon>
        <taxon>Pseudomonadati</taxon>
        <taxon>Pseudomonadota</taxon>
        <taxon>Gammaproteobacteria</taxon>
        <taxon>sulfur-oxidizing symbionts</taxon>
    </lineage>
</organism>
<dbReference type="EMBL" id="CDSC02000378">
    <property type="protein sequence ID" value="SEH96751.1"/>
    <property type="molecule type" value="Genomic_DNA"/>
</dbReference>